<reference evidence="2" key="1">
    <citation type="submission" date="2020-05" db="EMBL/GenBank/DDBJ databases">
        <authorList>
            <person name="Chiriac C."/>
            <person name="Salcher M."/>
            <person name="Ghai R."/>
            <person name="Kavagutti S V."/>
        </authorList>
    </citation>
    <scope>NUCLEOTIDE SEQUENCE</scope>
</reference>
<keyword evidence="1" id="KW-0812">Transmembrane</keyword>
<feature type="transmembrane region" description="Helical" evidence="1">
    <location>
        <begin position="54"/>
        <end position="77"/>
    </location>
</feature>
<organism evidence="2">
    <name type="scientific">freshwater metagenome</name>
    <dbReference type="NCBI Taxonomy" id="449393"/>
    <lineage>
        <taxon>unclassified sequences</taxon>
        <taxon>metagenomes</taxon>
        <taxon>ecological metagenomes</taxon>
    </lineage>
</organism>
<keyword evidence="1" id="KW-1133">Transmembrane helix</keyword>
<dbReference type="InterPro" id="IPR051790">
    <property type="entry name" value="Cytochrome_c-biogenesis_DsbD"/>
</dbReference>
<dbReference type="AlphaFoldDB" id="A0A6J6E174"/>
<feature type="transmembrane region" description="Helical" evidence="1">
    <location>
        <begin position="6"/>
        <end position="33"/>
    </location>
</feature>
<proteinExistence type="predicted"/>
<gene>
    <name evidence="2" type="ORF">UFOPK1683_00563</name>
</gene>
<feature type="transmembrane region" description="Helical" evidence="1">
    <location>
        <begin position="162"/>
        <end position="183"/>
    </location>
</feature>
<feature type="transmembrane region" description="Helical" evidence="1">
    <location>
        <begin position="204"/>
        <end position="221"/>
    </location>
</feature>
<dbReference type="PANTHER" id="PTHR31272:SF4">
    <property type="entry name" value="CYTOCHROME C-TYPE BIOGENESIS PROTEIN HI_1454-RELATED"/>
    <property type="match status" value="1"/>
</dbReference>
<evidence type="ECO:0000313" key="2">
    <source>
        <dbReference type="EMBL" id="CAB4568945.1"/>
    </source>
</evidence>
<name>A0A6J6E174_9ZZZZ</name>
<protein>
    <submittedName>
        <fullName evidence="2">Unannotated protein</fullName>
    </submittedName>
</protein>
<dbReference type="EMBL" id="CAEZTL010000042">
    <property type="protein sequence ID" value="CAB4568945.1"/>
    <property type="molecule type" value="Genomic_DNA"/>
</dbReference>
<sequence length="261" mass="27863">MTVDTAFTIAFVAGVFATFNPCGFAMLPAYLSLAILDAQKLTSRRTQIFKALKFSGLMGVGIVGVFAIFSLVIFPISTSIQKYLPYVTSLLGLVILLFGTALIFKGPVLLKKIWSPNVPPTGSWITYILYGVTFALGSISCTIGPFLAVTSTALGASLVESLLTYVFYGLGFVATISVLAIFTALSKDLLIKKIRGAGGALEKFMGGLMALIGLYLIYFGINELAFQYGFGFNQSIADFAFSIQGAIIEFVTKVLTAIGLL</sequence>
<feature type="transmembrane region" description="Helical" evidence="1">
    <location>
        <begin position="241"/>
        <end position="260"/>
    </location>
</feature>
<dbReference type="PANTHER" id="PTHR31272">
    <property type="entry name" value="CYTOCHROME C-TYPE BIOGENESIS PROTEIN HI_1454-RELATED"/>
    <property type="match status" value="1"/>
</dbReference>
<keyword evidence="1" id="KW-0472">Membrane</keyword>
<feature type="transmembrane region" description="Helical" evidence="1">
    <location>
        <begin position="83"/>
        <end position="104"/>
    </location>
</feature>
<accession>A0A6J6E174</accession>
<feature type="transmembrane region" description="Helical" evidence="1">
    <location>
        <begin position="124"/>
        <end position="150"/>
    </location>
</feature>
<evidence type="ECO:0000256" key="1">
    <source>
        <dbReference type="SAM" id="Phobius"/>
    </source>
</evidence>